<feature type="compositionally biased region" description="Pro residues" evidence="1">
    <location>
        <begin position="48"/>
        <end position="62"/>
    </location>
</feature>
<accession>A0ABT7EV67</accession>
<feature type="domain" description="Hedgehog/Intein (Hint)" evidence="2">
    <location>
        <begin position="100"/>
        <end position="224"/>
    </location>
</feature>
<comment type="caution">
    <text evidence="3">The sequence shown here is derived from an EMBL/GenBank/DDBJ whole genome shotgun (WGS) entry which is preliminary data.</text>
</comment>
<organism evidence="3 4">
    <name type="scientific">Pseudodonghicola flavimaris</name>
    <dbReference type="NCBI Taxonomy" id="3050036"/>
    <lineage>
        <taxon>Bacteria</taxon>
        <taxon>Pseudomonadati</taxon>
        <taxon>Pseudomonadota</taxon>
        <taxon>Alphaproteobacteria</taxon>
        <taxon>Rhodobacterales</taxon>
        <taxon>Paracoccaceae</taxon>
        <taxon>Pseudodonghicola</taxon>
    </lineage>
</organism>
<evidence type="ECO:0000313" key="3">
    <source>
        <dbReference type="EMBL" id="MDK3016234.1"/>
    </source>
</evidence>
<protein>
    <submittedName>
        <fullName evidence="3">Hint domain-containing protein</fullName>
    </submittedName>
</protein>
<reference evidence="3 4" key="1">
    <citation type="submission" date="2023-05" db="EMBL/GenBank/DDBJ databases">
        <title>Pseudodonghicola sp. nov.</title>
        <authorList>
            <person name="Huang J."/>
        </authorList>
    </citation>
    <scope>NUCLEOTIDE SEQUENCE [LARGE SCALE GENOMIC DNA]</scope>
    <source>
        <strain evidence="3 4">IC7</strain>
    </source>
</reference>
<evidence type="ECO:0000256" key="1">
    <source>
        <dbReference type="SAM" id="MobiDB-lite"/>
    </source>
</evidence>
<sequence>MALAQFPDQLDDTDPSDAETASRVSPGSWTELFETRPGRRRDRLQKRPQPPLPAAPALPPRPAMAQMPPAAAAQALARAEPRSASPLSAQDRPVRAFERTFAPGTMLETETGWRPVESLQPGDRVRCLNGMATLLEAGRQPPDRSHMHWQVPAGRLGNCSVLRLNAGQRVALLNPLCKQLFGVPLVLIPVPTITGYCGIRMINGFNLRSGITLGFAAEEVVFAHTGTLLHVPGPDGDLRHRLLSYRESHRLLRQMCQGNFHASSAAGGTVSEQSA</sequence>
<dbReference type="RefSeq" id="WP_284479055.1">
    <property type="nucleotide sequence ID" value="NZ_JASNJD010000001.1"/>
</dbReference>
<evidence type="ECO:0000259" key="2">
    <source>
        <dbReference type="Pfam" id="PF13403"/>
    </source>
</evidence>
<name>A0ABT7EV67_9RHOB</name>
<proteinExistence type="predicted"/>
<dbReference type="Proteomes" id="UP001243757">
    <property type="component" value="Unassembled WGS sequence"/>
</dbReference>
<keyword evidence="4" id="KW-1185">Reference proteome</keyword>
<dbReference type="EMBL" id="JASNJD010000001">
    <property type="protein sequence ID" value="MDK3016234.1"/>
    <property type="molecule type" value="Genomic_DNA"/>
</dbReference>
<gene>
    <name evidence="3" type="ORF">QO033_01015</name>
</gene>
<feature type="compositionally biased region" description="Low complexity" evidence="1">
    <location>
        <begin position="63"/>
        <end position="78"/>
    </location>
</feature>
<dbReference type="InterPro" id="IPR028992">
    <property type="entry name" value="Hedgehog/Intein_dom"/>
</dbReference>
<evidence type="ECO:0000313" key="4">
    <source>
        <dbReference type="Proteomes" id="UP001243757"/>
    </source>
</evidence>
<dbReference type="Pfam" id="PF13403">
    <property type="entry name" value="Hint_2"/>
    <property type="match status" value="1"/>
</dbReference>
<feature type="region of interest" description="Disordered" evidence="1">
    <location>
        <begin position="1"/>
        <end position="92"/>
    </location>
</feature>